<dbReference type="PANTHER" id="PTHR46796:SF2">
    <property type="entry name" value="TRANSCRIPTIONAL REGULATORY PROTEIN"/>
    <property type="match status" value="1"/>
</dbReference>
<dbReference type="Pfam" id="PF02311">
    <property type="entry name" value="AraC_binding"/>
    <property type="match status" value="1"/>
</dbReference>
<dbReference type="Gene3D" id="2.60.120.10">
    <property type="entry name" value="Jelly Rolls"/>
    <property type="match status" value="1"/>
</dbReference>
<sequence length="270" mass="31984">MKQHKSFTRIFTDKNLPFLELRYSNNTKHYKEHLHDTFSIGINLQGESVYTNKDAQYDLDKGMLAVVNPHTIHSCNPVQKTPNVYYMMYLDEQWCQGIQNSISEDITHFKEFPEDILYDETLYDEFKTLCETLFGEITYLEKEDFLIRFFTQFFGQYLKDSKEKFEDTVFEDIKAYLNENFQQNISLIDLSSKFELNPFYIIRLFKTHLNTTPHAYLINIKINKAKELLKANHSIVDTALECGFADQSHLHRNFLKIVATTPKEYQQNFA</sequence>
<dbReference type="InterPro" id="IPR003313">
    <property type="entry name" value="AraC-bd"/>
</dbReference>
<dbReference type="InterPro" id="IPR014710">
    <property type="entry name" value="RmlC-like_jellyroll"/>
</dbReference>
<dbReference type="EMBL" id="PDKN01000011">
    <property type="protein sequence ID" value="RXJ54143.1"/>
    <property type="molecule type" value="Genomic_DNA"/>
</dbReference>
<feature type="domain" description="HTH araC/xylS-type" evidence="5">
    <location>
        <begin position="171"/>
        <end position="268"/>
    </location>
</feature>
<dbReference type="SUPFAM" id="SSF51215">
    <property type="entry name" value="Regulatory protein AraC"/>
    <property type="match status" value="1"/>
</dbReference>
<protein>
    <submittedName>
        <fullName evidence="6">AraC family transcriptional regulator</fullName>
    </submittedName>
</protein>
<evidence type="ECO:0000313" key="6">
    <source>
        <dbReference type="EMBL" id="RXJ54143.1"/>
    </source>
</evidence>
<proteinExistence type="predicted"/>
<dbReference type="PROSITE" id="PS01124">
    <property type="entry name" value="HTH_ARAC_FAMILY_2"/>
    <property type="match status" value="1"/>
</dbReference>
<dbReference type="InterPro" id="IPR050204">
    <property type="entry name" value="AraC_XylS_family_regulators"/>
</dbReference>
<evidence type="ECO:0000256" key="2">
    <source>
        <dbReference type="ARBA" id="ARBA00023125"/>
    </source>
</evidence>
<dbReference type="Pfam" id="PF12833">
    <property type="entry name" value="HTH_18"/>
    <property type="match status" value="1"/>
</dbReference>
<dbReference type="InterPro" id="IPR037923">
    <property type="entry name" value="HTH-like"/>
</dbReference>
<evidence type="ECO:0000259" key="5">
    <source>
        <dbReference type="PROSITE" id="PS01124"/>
    </source>
</evidence>
<evidence type="ECO:0000313" key="7">
    <source>
        <dbReference type="Proteomes" id="UP000290657"/>
    </source>
</evidence>
<dbReference type="RefSeq" id="WP_128997147.1">
    <property type="nucleotide sequence ID" value="NZ_PDKN01000011.1"/>
</dbReference>
<keyword evidence="7" id="KW-1185">Reference proteome</keyword>
<dbReference type="AlphaFoldDB" id="A0A4Q0XMG9"/>
<gene>
    <name evidence="6" type="ORF">CRV04_12235</name>
</gene>
<dbReference type="PROSITE" id="PS00041">
    <property type="entry name" value="HTH_ARAC_FAMILY_1"/>
    <property type="match status" value="1"/>
</dbReference>
<reference evidence="6 7" key="1">
    <citation type="submission" date="2017-10" db="EMBL/GenBank/DDBJ databases">
        <title>Genomics of the genus Arcobacter.</title>
        <authorList>
            <person name="Perez-Cataluna A."/>
            <person name="Figueras M.J."/>
        </authorList>
    </citation>
    <scope>NUCLEOTIDE SEQUENCE [LARGE SCALE GENOMIC DNA]</scope>
    <source>
        <strain evidence="6 7">CECT 8987</strain>
    </source>
</reference>
<name>A0A4Q0XMG9_9BACT</name>
<keyword evidence="2" id="KW-0238">DNA-binding</keyword>
<dbReference type="GO" id="GO:0043565">
    <property type="term" value="F:sequence-specific DNA binding"/>
    <property type="evidence" value="ECO:0007669"/>
    <property type="project" value="InterPro"/>
</dbReference>
<evidence type="ECO:0000256" key="1">
    <source>
        <dbReference type="ARBA" id="ARBA00023015"/>
    </source>
</evidence>
<dbReference type="GO" id="GO:0003700">
    <property type="term" value="F:DNA-binding transcription factor activity"/>
    <property type="evidence" value="ECO:0007669"/>
    <property type="project" value="InterPro"/>
</dbReference>
<dbReference type="Proteomes" id="UP000290657">
    <property type="component" value="Unassembled WGS sequence"/>
</dbReference>
<keyword evidence="3" id="KW-0010">Activator</keyword>
<dbReference type="OrthoDB" id="112032at2"/>
<dbReference type="Gene3D" id="1.10.10.60">
    <property type="entry name" value="Homeodomain-like"/>
    <property type="match status" value="2"/>
</dbReference>
<evidence type="ECO:0000256" key="4">
    <source>
        <dbReference type="ARBA" id="ARBA00023163"/>
    </source>
</evidence>
<keyword evidence="4" id="KW-0804">Transcription</keyword>
<dbReference type="InterPro" id="IPR018060">
    <property type="entry name" value="HTH_AraC"/>
</dbReference>
<accession>A0A4Q0XMG9</accession>
<dbReference type="SMART" id="SM00342">
    <property type="entry name" value="HTH_ARAC"/>
    <property type="match status" value="1"/>
</dbReference>
<organism evidence="6 7">
    <name type="scientific">Candidatus Marinarcus aquaticus</name>
    <dbReference type="NCBI Taxonomy" id="2044504"/>
    <lineage>
        <taxon>Bacteria</taxon>
        <taxon>Pseudomonadati</taxon>
        <taxon>Campylobacterota</taxon>
        <taxon>Epsilonproteobacteria</taxon>
        <taxon>Campylobacterales</taxon>
        <taxon>Arcobacteraceae</taxon>
        <taxon>Candidatus Marinarcus</taxon>
    </lineage>
</organism>
<evidence type="ECO:0000256" key="3">
    <source>
        <dbReference type="ARBA" id="ARBA00023159"/>
    </source>
</evidence>
<dbReference type="SUPFAM" id="SSF46689">
    <property type="entry name" value="Homeodomain-like"/>
    <property type="match status" value="2"/>
</dbReference>
<dbReference type="InterPro" id="IPR009057">
    <property type="entry name" value="Homeodomain-like_sf"/>
</dbReference>
<dbReference type="PANTHER" id="PTHR46796">
    <property type="entry name" value="HTH-TYPE TRANSCRIPTIONAL ACTIVATOR RHAS-RELATED"/>
    <property type="match status" value="1"/>
</dbReference>
<comment type="caution">
    <text evidence="6">The sequence shown here is derived from an EMBL/GenBank/DDBJ whole genome shotgun (WGS) entry which is preliminary data.</text>
</comment>
<keyword evidence="1" id="KW-0805">Transcription regulation</keyword>
<dbReference type="InterPro" id="IPR018062">
    <property type="entry name" value="HTH_AraC-typ_CS"/>
</dbReference>